<evidence type="ECO:0000256" key="2">
    <source>
        <dbReference type="SAM" id="Phobius"/>
    </source>
</evidence>
<evidence type="ECO:0000313" key="4">
    <source>
        <dbReference type="Proteomes" id="UP001501725"/>
    </source>
</evidence>
<reference evidence="4" key="1">
    <citation type="journal article" date="2019" name="Int. J. Syst. Evol. Microbiol.">
        <title>The Global Catalogue of Microorganisms (GCM) 10K type strain sequencing project: providing services to taxonomists for standard genome sequencing and annotation.</title>
        <authorList>
            <consortium name="The Broad Institute Genomics Platform"/>
            <consortium name="The Broad Institute Genome Sequencing Center for Infectious Disease"/>
            <person name="Wu L."/>
            <person name="Ma J."/>
        </authorList>
    </citation>
    <scope>NUCLEOTIDE SEQUENCE [LARGE SCALE GENOMIC DNA]</scope>
    <source>
        <strain evidence="4">JCM 17919</strain>
    </source>
</reference>
<organism evidence="3 4">
    <name type="scientific">Flaviaesturariibacter amylovorans</name>
    <dbReference type="NCBI Taxonomy" id="1084520"/>
    <lineage>
        <taxon>Bacteria</taxon>
        <taxon>Pseudomonadati</taxon>
        <taxon>Bacteroidota</taxon>
        <taxon>Chitinophagia</taxon>
        <taxon>Chitinophagales</taxon>
        <taxon>Chitinophagaceae</taxon>
        <taxon>Flaviaestuariibacter</taxon>
    </lineage>
</organism>
<dbReference type="EMBL" id="BAABGY010000011">
    <property type="protein sequence ID" value="GAA4338715.1"/>
    <property type="molecule type" value="Genomic_DNA"/>
</dbReference>
<evidence type="ECO:0000313" key="3">
    <source>
        <dbReference type="EMBL" id="GAA4338715.1"/>
    </source>
</evidence>
<gene>
    <name evidence="3" type="ORF">GCM10023184_35330</name>
</gene>
<dbReference type="Gene3D" id="1.20.120.1490">
    <property type="match status" value="1"/>
</dbReference>
<sequence>MTTKRHTWVTIGITALVLLNIGLVATFWLQRSAARPPALAGAADTVRPGPALLIRDLNFDSVQAQRFTALRNEHFSAMQGYRAQMRDLKDRFYAGLREEAPLPDSLATAIGTLQAQMDRITYQHFRQVRALCTHEQKERFDRIIGNVIRQLGRPGPRRGPGPGGEDRPFGPPPGDGPPDGPMDGPPPPDER</sequence>
<name>A0ABP8HFV7_9BACT</name>
<keyword evidence="4" id="KW-1185">Reference proteome</keyword>
<evidence type="ECO:0000256" key="1">
    <source>
        <dbReference type="SAM" id="MobiDB-lite"/>
    </source>
</evidence>
<comment type="caution">
    <text evidence="3">The sequence shown here is derived from an EMBL/GenBank/DDBJ whole genome shotgun (WGS) entry which is preliminary data.</text>
</comment>
<protein>
    <recommendedName>
        <fullName evidence="5">Periplasmic heavy metal sensor</fullName>
    </recommendedName>
</protein>
<keyword evidence="2" id="KW-0472">Membrane</keyword>
<accession>A0ABP8HFV7</accession>
<dbReference type="RefSeq" id="WP_345257135.1">
    <property type="nucleotide sequence ID" value="NZ_BAABGY010000011.1"/>
</dbReference>
<feature type="region of interest" description="Disordered" evidence="1">
    <location>
        <begin position="147"/>
        <end position="191"/>
    </location>
</feature>
<feature type="compositionally biased region" description="Pro residues" evidence="1">
    <location>
        <begin position="169"/>
        <end position="191"/>
    </location>
</feature>
<evidence type="ECO:0008006" key="5">
    <source>
        <dbReference type="Google" id="ProtNLM"/>
    </source>
</evidence>
<keyword evidence="2" id="KW-0812">Transmembrane</keyword>
<feature type="transmembrane region" description="Helical" evidence="2">
    <location>
        <begin position="6"/>
        <end position="29"/>
    </location>
</feature>
<proteinExistence type="predicted"/>
<dbReference type="Proteomes" id="UP001501725">
    <property type="component" value="Unassembled WGS sequence"/>
</dbReference>
<keyword evidence="2" id="KW-1133">Transmembrane helix</keyword>